<keyword evidence="7" id="KW-0812">Transmembrane</keyword>
<comment type="caution">
    <text evidence="9">The sequence shown here is derived from an EMBL/GenBank/DDBJ whole genome shotgun (WGS) entry which is preliminary data.</text>
</comment>
<dbReference type="Gene3D" id="2.10.25.10">
    <property type="entry name" value="Laminin"/>
    <property type="match status" value="1"/>
</dbReference>
<keyword evidence="7" id="KW-1133">Transmembrane helix</keyword>
<evidence type="ECO:0000313" key="9">
    <source>
        <dbReference type="EMBL" id="KAH8032702.1"/>
    </source>
</evidence>
<keyword evidence="2" id="KW-0677">Repeat</keyword>
<evidence type="ECO:0000256" key="6">
    <source>
        <dbReference type="SAM" id="MobiDB-lite"/>
    </source>
</evidence>
<evidence type="ECO:0000256" key="3">
    <source>
        <dbReference type="ARBA" id="ARBA00023157"/>
    </source>
</evidence>
<dbReference type="PROSITE" id="PS01248">
    <property type="entry name" value="EGF_LAM_1"/>
    <property type="match status" value="1"/>
</dbReference>
<name>A0A9J6EEC0_RHIMP</name>
<proteinExistence type="predicted"/>
<dbReference type="InterPro" id="IPR056863">
    <property type="entry name" value="LMN_ATRN_NET-like_EGF"/>
</dbReference>
<reference evidence="9" key="1">
    <citation type="journal article" date="2020" name="Cell">
        <title>Large-Scale Comparative Analyses of Tick Genomes Elucidate Their Genetic Diversity and Vector Capacities.</title>
        <authorList>
            <consortium name="Tick Genome and Microbiome Consortium (TIGMIC)"/>
            <person name="Jia N."/>
            <person name="Wang J."/>
            <person name="Shi W."/>
            <person name="Du L."/>
            <person name="Sun Y."/>
            <person name="Zhan W."/>
            <person name="Jiang J.F."/>
            <person name="Wang Q."/>
            <person name="Zhang B."/>
            <person name="Ji P."/>
            <person name="Bell-Sakyi L."/>
            <person name="Cui X.M."/>
            <person name="Yuan T.T."/>
            <person name="Jiang B.G."/>
            <person name="Yang W.F."/>
            <person name="Lam T.T."/>
            <person name="Chang Q.C."/>
            <person name="Ding S.J."/>
            <person name="Wang X.J."/>
            <person name="Zhu J.G."/>
            <person name="Ruan X.D."/>
            <person name="Zhao L."/>
            <person name="Wei J.T."/>
            <person name="Ye R.Z."/>
            <person name="Que T.C."/>
            <person name="Du C.H."/>
            <person name="Zhou Y.H."/>
            <person name="Cheng J.X."/>
            <person name="Dai P.F."/>
            <person name="Guo W.B."/>
            <person name="Han X.H."/>
            <person name="Huang E.J."/>
            <person name="Li L.F."/>
            <person name="Wei W."/>
            <person name="Gao Y.C."/>
            <person name="Liu J.Z."/>
            <person name="Shao H.Z."/>
            <person name="Wang X."/>
            <person name="Wang C.C."/>
            <person name="Yang T.C."/>
            <person name="Huo Q.B."/>
            <person name="Li W."/>
            <person name="Chen H.Y."/>
            <person name="Chen S.E."/>
            <person name="Zhou L.G."/>
            <person name="Ni X.B."/>
            <person name="Tian J.H."/>
            <person name="Sheng Y."/>
            <person name="Liu T."/>
            <person name="Pan Y.S."/>
            <person name="Xia L.Y."/>
            <person name="Li J."/>
            <person name="Zhao F."/>
            <person name="Cao W.C."/>
        </authorList>
    </citation>
    <scope>NUCLEOTIDE SEQUENCE</scope>
    <source>
        <strain evidence="9">Rmic-2018</strain>
    </source>
</reference>
<feature type="transmembrane region" description="Helical" evidence="7">
    <location>
        <begin position="479"/>
        <end position="501"/>
    </location>
</feature>
<dbReference type="InterPro" id="IPR002049">
    <property type="entry name" value="LE_dom"/>
</dbReference>
<keyword evidence="4" id="KW-0325">Glycoprotein</keyword>
<dbReference type="EMBL" id="JABSTU010000004">
    <property type="protein sequence ID" value="KAH8032702.1"/>
    <property type="molecule type" value="Genomic_DNA"/>
</dbReference>
<dbReference type="AlphaFoldDB" id="A0A9J6EEC0"/>
<protein>
    <recommendedName>
        <fullName evidence="8">Laminin EGF-like domain-containing protein</fullName>
    </recommendedName>
</protein>
<dbReference type="Proteomes" id="UP000821866">
    <property type="component" value="Chromosome 2"/>
</dbReference>
<feature type="domain" description="Laminin EGF-like" evidence="8">
    <location>
        <begin position="192"/>
        <end position="227"/>
    </location>
</feature>
<keyword evidence="1" id="KW-0732">Signal</keyword>
<gene>
    <name evidence="9" type="ORF">HPB51_001394</name>
</gene>
<accession>A0A9J6EEC0</accession>
<dbReference type="CDD" id="cd00055">
    <property type="entry name" value="EGF_Lam"/>
    <property type="match status" value="1"/>
</dbReference>
<evidence type="ECO:0000256" key="1">
    <source>
        <dbReference type="ARBA" id="ARBA00022729"/>
    </source>
</evidence>
<dbReference type="Pfam" id="PF24973">
    <property type="entry name" value="EGF_LMN_ATRN"/>
    <property type="match status" value="1"/>
</dbReference>
<evidence type="ECO:0000256" key="5">
    <source>
        <dbReference type="ARBA" id="ARBA00023292"/>
    </source>
</evidence>
<evidence type="ECO:0000256" key="7">
    <source>
        <dbReference type="SAM" id="Phobius"/>
    </source>
</evidence>
<dbReference type="VEuPathDB" id="VectorBase:LOC119161331"/>
<evidence type="ECO:0000313" key="10">
    <source>
        <dbReference type="Proteomes" id="UP000821866"/>
    </source>
</evidence>
<keyword evidence="5" id="KW-0424">Laminin EGF-like domain</keyword>
<keyword evidence="3" id="KW-1015">Disulfide bond</keyword>
<organism evidence="9 10">
    <name type="scientific">Rhipicephalus microplus</name>
    <name type="common">Cattle tick</name>
    <name type="synonym">Boophilus microplus</name>
    <dbReference type="NCBI Taxonomy" id="6941"/>
    <lineage>
        <taxon>Eukaryota</taxon>
        <taxon>Metazoa</taxon>
        <taxon>Ecdysozoa</taxon>
        <taxon>Arthropoda</taxon>
        <taxon>Chelicerata</taxon>
        <taxon>Arachnida</taxon>
        <taxon>Acari</taxon>
        <taxon>Parasitiformes</taxon>
        <taxon>Ixodida</taxon>
        <taxon>Ixodoidea</taxon>
        <taxon>Ixodidae</taxon>
        <taxon>Rhipicephalinae</taxon>
        <taxon>Rhipicephalus</taxon>
        <taxon>Boophilus</taxon>
    </lineage>
</organism>
<evidence type="ECO:0000256" key="2">
    <source>
        <dbReference type="ARBA" id="ARBA00022737"/>
    </source>
</evidence>
<keyword evidence="10" id="KW-1185">Reference proteome</keyword>
<dbReference type="SUPFAM" id="SSF57196">
    <property type="entry name" value="EGF/Laminin"/>
    <property type="match status" value="1"/>
</dbReference>
<evidence type="ECO:0000256" key="4">
    <source>
        <dbReference type="ARBA" id="ARBA00023180"/>
    </source>
</evidence>
<sequence>MLERNQREQQRISDELQQKILALTQTLATTTSSLTSQLTELNKQLTTLTAPISSSHVTKLADMVETTTTAHHTRLVQLENLIVRILMTLETQSKQLESFTYMLNSLQEPLPPAKKKERACGPQCSHCEPFYVGNPAKGGRCVPCLEYCNQHTNICVEAGQLDFNESAGNLSPAEFLESFKQIEHGPLELAECRFCQNNTMGTQCEECVEGYFVVGKDIARGCRPCECHGHGDICDRRTGENCNCRNNTENDRQCSQKSGKNSAIPCWNLQCSKCKENFQGVPTNGHQCYRHMRLEQDYCLDPETQECSPDPNLLPQGRTMFFVVQPRYMNVDIRVIMDITSGAADLYLSAKEDTFVVEVNHTTGAHVVSVDRKYGVGLTGDLTANTSFPAAAALRNATDAPWLLQPRHATPSGLATYVTVRDPREFLLVRNLQHRLVVTVPQNVYDLRSTRLYLVISGASEVPTRGSLFFRQDQTRIDLFVFFSVFFSCFFLFLAACVVVWKVKRAFDIRRARRLHAAQMEHMARRPFAKVCLSILDEEESGESFRSPLRKKPQRRALRDSPKSVPVPCGSVRPVAVEPTGDGAAAVTTLLVQLPGGLSAPVRLALASALVAVRSSSGGAAGGIRAAMRRRTSHINL</sequence>
<feature type="region of interest" description="Disordered" evidence="6">
    <location>
        <begin position="544"/>
        <end position="565"/>
    </location>
</feature>
<keyword evidence="7" id="KW-0472">Membrane</keyword>
<reference evidence="9" key="2">
    <citation type="submission" date="2021-09" db="EMBL/GenBank/DDBJ databases">
        <authorList>
            <person name="Jia N."/>
            <person name="Wang J."/>
            <person name="Shi W."/>
            <person name="Du L."/>
            <person name="Sun Y."/>
            <person name="Zhan W."/>
            <person name="Jiang J."/>
            <person name="Wang Q."/>
            <person name="Zhang B."/>
            <person name="Ji P."/>
            <person name="Sakyi L.B."/>
            <person name="Cui X."/>
            <person name="Yuan T."/>
            <person name="Jiang B."/>
            <person name="Yang W."/>
            <person name="Lam T.T.-Y."/>
            <person name="Chang Q."/>
            <person name="Ding S."/>
            <person name="Wang X."/>
            <person name="Zhu J."/>
            <person name="Ruan X."/>
            <person name="Zhao L."/>
            <person name="Wei J."/>
            <person name="Que T."/>
            <person name="Du C."/>
            <person name="Cheng J."/>
            <person name="Dai P."/>
            <person name="Han X."/>
            <person name="Huang E."/>
            <person name="Gao Y."/>
            <person name="Liu J."/>
            <person name="Shao H."/>
            <person name="Ye R."/>
            <person name="Li L."/>
            <person name="Wei W."/>
            <person name="Wang X."/>
            <person name="Wang C."/>
            <person name="Huo Q."/>
            <person name="Li W."/>
            <person name="Guo W."/>
            <person name="Chen H."/>
            <person name="Chen S."/>
            <person name="Zhou L."/>
            <person name="Zhou L."/>
            <person name="Ni X."/>
            <person name="Tian J."/>
            <person name="Zhou Y."/>
            <person name="Sheng Y."/>
            <person name="Liu T."/>
            <person name="Pan Y."/>
            <person name="Xia L."/>
            <person name="Li J."/>
            <person name="Zhao F."/>
            <person name="Cao W."/>
        </authorList>
    </citation>
    <scope>NUCLEOTIDE SEQUENCE</scope>
    <source>
        <strain evidence="9">Rmic-2018</strain>
        <tissue evidence="9">Larvae</tissue>
    </source>
</reference>
<evidence type="ECO:0000259" key="8">
    <source>
        <dbReference type="PROSITE" id="PS01248"/>
    </source>
</evidence>